<organism evidence="3 4">
    <name type="scientific">Actinokineospora auranticolor</name>
    <dbReference type="NCBI Taxonomy" id="155976"/>
    <lineage>
        <taxon>Bacteria</taxon>
        <taxon>Bacillati</taxon>
        <taxon>Actinomycetota</taxon>
        <taxon>Actinomycetes</taxon>
        <taxon>Pseudonocardiales</taxon>
        <taxon>Pseudonocardiaceae</taxon>
        <taxon>Actinokineospora</taxon>
    </lineage>
</organism>
<dbReference type="PROSITE" id="PS50991">
    <property type="entry name" value="PYR_CT"/>
    <property type="match status" value="1"/>
</dbReference>
<proteinExistence type="predicted"/>
<evidence type="ECO:0000256" key="1">
    <source>
        <dbReference type="ARBA" id="ARBA00023211"/>
    </source>
</evidence>
<dbReference type="PANTHER" id="PTHR10277">
    <property type="entry name" value="HOMOCITRATE SYNTHASE-RELATED"/>
    <property type="match status" value="1"/>
</dbReference>
<dbReference type="Pfam" id="PF00682">
    <property type="entry name" value="HMGL-like"/>
    <property type="match status" value="1"/>
</dbReference>
<comment type="caution">
    <text evidence="3">The sequence shown here is derived from an EMBL/GenBank/DDBJ whole genome shotgun (WGS) entry which is preliminary data.</text>
</comment>
<gene>
    <name evidence="3" type="ORF">CLV40_11782</name>
</gene>
<keyword evidence="1" id="KW-0464">Manganese</keyword>
<accession>A0A2S6GI29</accession>
<dbReference type="Gene3D" id="3.20.20.70">
    <property type="entry name" value="Aldolase class I"/>
    <property type="match status" value="1"/>
</dbReference>
<dbReference type="PANTHER" id="PTHR10277:SF9">
    <property type="entry name" value="2-ISOPROPYLMALATE SYNTHASE 1, CHLOROPLASTIC-RELATED"/>
    <property type="match status" value="1"/>
</dbReference>
<dbReference type="InterPro" id="IPR013785">
    <property type="entry name" value="Aldolase_TIM"/>
</dbReference>
<dbReference type="EMBL" id="PTIX01000017">
    <property type="protein sequence ID" value="PPK64843.1"/>
    <property type="molecule type" value="Genomic_DNA"/>
</dbReference>
<dbReference type="SUPFAM" id="SSF51569">
    <property type="entry name" value="Aldolase"/>
    <property type="match status" value="1"/>
</dbReference>
<evidence type="ECO:0000313" key="3">
    <source>
        <dbReference type="EMBL" id="PPK64843.1"/>
    </source>
</evidence>
<evidence type="ECO:0000259" key="2">
    <source>
        <dbReference type="PROSITE" id="PS50991"/>
    </source>
</evidence>
<protein>
    <submittedName>
        <fullName evidence="3">4-hydroxy 2-oxovalerate aldolase</fullName>
    </submittedName>
</protein>
<dbReference type="AlphaFoldDB" id="A0A2S6GI29"/>
<dbReference type="InterPro" id="IPR050073">
    <property type="entry name" value="2-IPM_HCS-like"/>
</dbReference>
<dbReference type="InterPro" id="IPR000891">
    <property type="entry name" value="PYR_CT"/>
</dbReference>
<keyword evidence="4" id="KW-1185">Reference proteome</keyword>
<reference evidence="3 4" key="1">
    <citation type="submission" date="2018-02" db="EMBL/GenBank/DDBJ databases">
        <title>Genomic Encyclopedia of Archaeal and Bacterial Type Strains, Phase II (KMG-II): from individual species to whole genera.</title>
        <authorList>
            <person name="Goeker M."/>
        </authorList>
    </citation>
    <scope>NUCLEOTIDE SEQUENCE [LARGE SCALE GENOMIC DNA]</scope>
    <source>
        <strain evidence="3 4">YU 961-1</strain>
    </source>
</reference>
<sequence>MPDPVLLDVTLRDGGYLNRHRWTRGQAHAVLAACAAARVDLCEVGYFRPRHHERGDTAAPVACCPPDYLAELRERHPGVRLVVMARPGDTVPSDYRALAAAGAHCLRLTTAPNHLDAVAAHVEAAKAVGLRVTLNLVRVSELTATDVTRTAAAAHRYGADVLYLADSNGSLFPEQVTELVALAAAHAGDAGLGFHAHDGLSLAFINSLSAAAAGCRYLDASLGGVGKGGGNLSLELIAGYLRTRATARYATVPLARAVPAVLHACGDDVPARFDAIASGLLDLNIDDLRVVREQNGELAALVDARTAPNP</sequence>
<dbReference type="RefSeq" id="WP_181043743.1">
    <property type="nucleotide sequence ID" value="NZ_CP154825.1"/>
</dbReference>
<dbReference type="GO" id="GO:0003852">
    <property type="term" value="F:2-isopropylmalate synthase activity"/>
    <property type="evidence" value="ECO:0007669"/>
    <property type="project" value="TreeGrafter"/>
</dbReference>
<dbReference type="Proteomes" id="UP000239203">
    <property type="component" value="Unassembled WGS sequence"/>
</dbReference>
<dbReference type="GO" id="GO:0009098">
    <property type="term" value="P:L-leucine biosynthetic process"/>
    <property type="evidence" value="ECO:0007669"/>
    <property type="project" value="TreeGrafter"/>
</dbReference>
<feature type="domain" description="Pyruvate carboxyltransferase" evidence="2">
    <location>
        <begin position="4"/>
        <end position="258"/>
    </location>
</feature>
<name>A0A2S6GI29_9PSEU</name>
<evidence type="ECO:0000313" key="4">
    <source>
        <dbReference type="Proteomes" id="UP000239203"/>
    </source>
</evidence>